<proteinExistence type="predicted"/>
<organism evidence="1 2">
    <name type="scientific">Hypoxylon rubiginosum</name>
    <dbReference type="NCBI Taxonomy" id="110542"/>
    <lineage>
        <taxon>Eukaryota</taxon>
        <taxon>Fungi</taxon>
        <taxon>Dikarya</taxon>
        <taxon>Ascomycota</taxon>
        <taxon>Pezizomycotina</taxon>
        <taxon>Sordariomycetes</taxon>
        <taxon>Xylariomycetidae</taxon>
        <taxon>Xylariales</taxon>
        <taxon>Hypoxylaceae</taxon>
        <taxon>Hypoxylon</taxon>
    </lineage>
</organism>
<accession>A0ACB9ZGR6</accession>
<name>A0ACB9ZGR6_9PEZI</name>
<evidence type="ECO:0000313" key="2">
    <source>
        <dbReference type="Proteomes" id="UP001497700"/>
    </source>
</evidence>
<dbReference type="EMBL" id="MU393423">
    <property type="protein sequence ID" value="KAI4870536.1"/>
    <property type="molecule type" value="Genomic_DNA"/>
</dbReference>
<dbReference type="Proteomes" id="UP001497700">
    <property type="component" value="Unassembled WGS sequence"/>
</dbReference>
<comment type="caution">
    <text evidence="1">The sequence shown here is derived from an EMBL/GenBank/DDBJ whole genome shotgun (WGS) entry which is preliminary data.</text>
</comment>
<keyword evidence="2" id="KW-1185">Reference proteome</keyword>
<sequence length="928" mass="100730">MADVAEAIAAALAAATATTSPTPQIKTEELPASDPLILDPNPISPQSPIAKRPRTADGYGEQSRDEKRLKMETDYGNETNEMDEIARLVQQAEASVMQQFQPDSNRTDALPTNDFEHFHDISHDTSHDVPHGISHDESHDVSHGLPTFEPTIDHQTSTPIDNVEPRPESLWSNPRDFTRRKHIIPALGSLAVDIITAWSEQSLEDTIATLSGESDSDIAKEYALLKVAFDSQRKLLSDVHPLLVPEQLNVTSETREVIRIVNLATACASVFGTNELGLGEINDHFLHIFVPENQEVPRDAADLYLSLKTQIFLAVLESEQGRARDQQLDDLFIKRLGNDLQEHHPSLPLTAVEHEFVANAKARKAMLWNESADIDSIQALGKQFTYEAFLDSLSTFLNDHIEIIRTQGTGRVETTTVIEDNTQDEDASQHPDETFDINAMIAEASRAAQSALEIAGDTSHELDDISAFLAENVSKAVKQAKESATDTELPSSIASAAESAERATILALQSIQQNQYQPTALPQSTTQSQSQSQSQSHSTPTSNHNYQPQPQPQPQPQQQQQQYHYQQHPPTNGIPSYETPNGHLPPNQSDSTPALYERARQAAAARSSTHARREGSHSTRRPWGPEEEKALMMGLDMVKGPHWSQILSLFGPNGSLSNILADRTQVQLKDKARNLKLFFLKTNSEMPYYLQCVTGELKTRAPTQAARKEAEEKARINSEEQQAHVNGILTLANGLQNNGPSTHTPSATAPPRSATPSQPVSHPTSQPGTPRVSQQSIQTSAPAPAPTAAPVALPRPVIPVIPAPQPVSLPTLTSTAHQHTQPPPMPHFERQVTPSTAPTASPAAATMAPVPASMIVPAPPSISENHELDKSGLSSIDAAVLGLKAALDKERERDSAAASTPAPPANNAEEAPMHSSTSATPAATPLQS</sequence>
<evidence type="ECO:0000313" key="1">
    <source>
        <dbReference type="EMBL" id="KAI4870536.1"/>
    </source>
</evidence>
<protein>
    <submittedName>
        <fullName evidence="1">Telomere repeat binding factor-domain-containing protein</fullName>
    </submittedName>
</protein>
<gene>
    <name evidence="1" type="ORF">F4820DRAFT_402540</name>
</gene>
<reference evidence="1 2" key="1">
    <citation type="journal article" date="2022" name="New Phytol.">
        <title>Ecological generalism drives hyperdiversity of secondary metabolite gene clusters in xylarialean endophytes.</title>
        <authorList>
            <person name="Franco M.E.E."/>
            <person name="Wisecaver J.H."/>
            <person name="Arnold A.E."/>
            <person name="Ju Y.M."/>
            <person name="Slot J.C."/>
            <person name="Ahrendt S."/>
            <person name="Moore L.P."/>
            <person name="Eastman K.E."/>
            <person name="Scott K."/>
            <person name="Konkel Z."/>
            <person name="Mondo S.J."/>
            <person name="Kuo A."/>
            <person name="Hayes R.D."/>
            <person name="Haridas S."/>
            <person name="Andreopoulos B."/>
            <person name="Riley R."/>
            <person name="LaButti K."/>
            <person name="Pangilinan J."/>
            <person name="Lipzen A."/>
            <person name="Amirebrahimi M."/>
            <person name="Yan J."/>
            <person name="Adam C."/>
            <person name="Keymanesh K."/>
            <person name="Ng V."/>
            <person name="Louie K."/>
            <person name="Northen T."/>
            <person name="Drula E."/>
            <person name="Henrissat B."/>
            <person name="Hsieh H.M."/>
            <person name="Youens-Clark K."/>
            <person name="Lutzoni F."/>
            <person name="Miadlikowska J."/>
            <person name="Eastwood D.C."/>
            <person name="Hamelin R.C."/>
            <person name="Grigoriev I.V."/>
            <person name="U'Ren J.M."/>
        </authorList>
    </citation>
    <scope>NUCLEOTIDE SEQUENCE [LARGE SCALE GENOMIC DNA]</scope>
    <source>
        <strain evidence="1 2">CBS 119005</strain>
    </source>
</reference>